<dbReference type="EMBL" id="AP022561">
    <property type="protein sequence ID" value="BBX09505.1"/>
    <property type="molecule type" value="Genomic_DNA"/>
</dbReference>
<name>A0A378VBV2_9MYCO</name>
<organism evidence="1 2">
    <name type="scientific">Mycolicibacterium aichiense</name>
    <dbReference type="NCBI Taxonomy" id="1799"/>
    <lineage>
        <taxon>Bacteria</taxon>
        <taxon>Bacillati</taxon>
        <taxon>Actinomycetota</taxon>
        <taxon>Actinomycetes</taxon>
        <taxon>Mycobacteriales</taxon>
        <taxon>Mycobacteriaceae</taxon>
        <taxon>Mycolicibacterium</taxon>
    </lineage>
</organism>
<gene>
    <name evidence="1" type="ORF">MAIC_43080</name>
</gene>
<dbReference type="RefSeq" id="WP_115321756.1">
    <property type="nucleotide sequence ID" value="NZ_AP022561.1"/>
</dbReference>
<evidence type="ECO:0000313" key="1">
    <source>
        <dbReference type="EMBL" id="BBX09505.1"/>
    </source>
</evidence>
<sequence>MTYRYTPPFGIRVLQIVILCEAILRGIAFILTPQVTLATTDIVASAPIQVWGAGFITFAVVGLFGEALMSGVPLSANDSSARAWPSFVAHSGLMILYSAMTLAYVAAVFDGEHALSTAPGAMAVFAYVHWLFARRKKSHVT</sequence>
<dbReference type="Proteomes" id="UP000467327">
    <property type="component" value="Chromosome"/>
</dbReference>
<reference evidence="1 2" key="1">
    <citation type="journal article" date="2019" name="Emerg. Microbes Infect.">
        <title>Comprehensive subspecies identification of 175 nontuberculous mycobacteria species based on 7547 genomic profiles.</title>
        <authorList>
            <person name="Matsumoto Y."/>
            <person name="Kinjo T."/>
            <person name="Motooka D."/>
            <person name="Nabeya D."/>
            <person name="Jung N."/>
            <person name="Uechi K."/>
            <person name="Horii T."/>
            <person name="Iida T."/>
            <person name="Fujita J."/>
            <person name="Nakamura S."/>
        </authorList>
    </citation>
    <scope>NUCLEOTIDE SEQUENCE [LARGE SCALE GENOMIC DNA]</scope>
    <source>
        <strain evidence="1 2">JCM 6376</strain>
    </source>
</reference>
<dbReference type="AlphaFoldDB" id="A0A378VBV2"/>
<dbReference type="KEGG" id="maic:MAIC_43080"/>
<keyword evidence="2" id="KW-1185">Reference proteome</keyword>
<proteinExistence type="predicted"/>
<protein>
    <submittedName>
        <fullName evidence="1">Uncharacterized protein</fullName>
    </submittedName>
</protein>
<evidence type="ECO:0000313" key="2">
    <source>
        <dbReference type="Proteomes" id="UP000467327"/>
    </source>
</evidence>
<accession>A0A378VBV2</accession>
<dbReference type="OrthoDB" id="4427924at2"/>